<keyword evidence="7" id="KW-0695">RNA-directed DNA polymerase</keyword>
<dbReference type="SUPFAM" id="SSF57756">
    <property type="entry name" value="Retrovirus zinc finger-like domains"/>
    <property type="match status" value="2"/>
</dbReference>
<feature type="coiled-coil region" evidence="9">
    <location>
        <begin position="830"/>
        <end position="857"/>
    </location>
</feature>
<keyword evidence="2" id="KW-0808">Transferase</keyword>
<feature type="compositionally biased region" description="Low complexity" evidence="10">
    <location>
        <begin position="2520"/>
        <end position="2530"/>
    </location>
</feature>
<keyword evidence="8" id="KW-0862">Zinc</keyword>
<dbReference type="Pfam" id="PF17917">
    <property type="entry name" value="RT_RNaseH"/>
    <property type="match status" value="3"/>
</dbReference>
<name>A0ABY6L353_9ARAC</name>
<dbReference type="PROSITE" id="PS50994">
    <property type="entry name" value="INTEGRASE"/>
    <property type="match status" value="3"/>
</dbReference>
<protein>
    <recommendedName>
        <fullName evidence="1">RNA-directed DNA polymerase</fullName>
        <ecNumber evidence="1">2.7.7.49</ecNumber>
    </recommendedName>
</protein>
<feature type="region of interest" description="Disordered" evidence="10">
    <location>
        <begin position="3194"/>
        <end position="3213"/>
    </location>
</feature>
<dbReference type="PANTHER" id="PTHR37984:SF5">
    <property type="entry name" value="PROTEIN NYNRIN-LIKE"/>
    <property type="match status" value="1"/>
</dbReference>
<dbReference type="Gene3D" id="3.10.20.370">
    <property type="match status" value="2"/>
</dbReference>
<feature type="domain" description="Integrase catalytic" evidence="13">
    <location>
        <begin position="552"/>
        <end position="739"/>
    </location>
</feature>
<feature type="domain" description="CCHC-type" evidence="11">
    <location>
        <begin position="2461"/>
        <end position="2476"/>
    </location>
</feature>
<dbReference type="Gene3D" id="1.10.340.70">
    <property type="match status" value="3"/>
</dbReference>
<dbReference type="EC" id="2.7.7.49" evidence="1"/>
<feature type="domain" description="Integrase catalytic" evidence="13">
    <location>
        <begin position="3338"/>
        <end position="3497"/>
    </location>
</feature>
<feature type="domain" description="Integrase catalytic" evidence="13">
    <location>
        <begin position="1867"/>
        <end position="2026"/>
    </location>
</feature>
<keyword evidence="6" id="KW-0378">Hydrolase</keyword>
<dbReference type="InterPro" id="IPR001584">
    <property type="entry name" value="Integrase_cat-core"/>
</dbReference>
<dbReference type="PROSITE" id="PS50878">
    <property type="entry name" value="RT_POL"/>
    <property type="match status" value="2"/>
</dbReference>
<dbReference type="Gene3D" id="3.30.70.270">
    <property type="match status" value="4"/>
</dbReference>
<feature type="domain" description="Reverse transcriptase" evidence="12">
    <location>
        <begin position="1337"/>
        <end position="1516"/>
    </location>
</feature>
<dbReference type="PANTHER" id="PTHR37984">
    <property type="entry name" value="PROTEIN CBG26694"/>
    <property type="match status" value="1"/>
</dbReference>
<dbReference type="InterPro" id="IPR043128">
    <property type="entry name" value="Rev_trsase/Diguanyl_cyclase"/>
</dbReference>
<evidence type="ECO:0000256" key="4">
    <source>
        <dbReference type="ARBA" id="ARBA00022722"/>
    </source>
</evidence>
<keyword evidence="9" id="KW-0175">Coiled coil</keyword>
<dbReference type="SUPFAM" id="SSF53098">
    <property type="entry name" value="Ribonuclease H-like"/>
    <property type="match status" value="3"/>
</dbReference>
<feature type="non-terminal residue" evidence="14">
    <location>
        <position position="3586"/>
    </location>
</feature>
<dbReference type="CDD" id="cd01647">
    <property type="entry name" value="RT_LTR"/>
    <property type="match status" value="2"/>
</dbReference>
<feature type="region of interest" description="Disordered" evidence="10">
    <location>
        <begin position="1006"/>
        <end position="1028"/>
    </location>
</feature>
<reference evidence="14 15" key="1">
    <citation type="submission" date="2022-01" db="EMBL/GenBank/DDBJ databases">
        <title>A chromosomal length assembly of Cordylochernes scorpioides.</title>
        <authorList>
            <person name="Zeh D."/>
            <person name="Zeh J."/>
        </authorList>
    </citation>
    <scope>NUCLEOTIDE SEQUENCE [LARGE SCALE GENOMIC DNA]</scope>
    <source>
        <strain evidence="14">IN4F17</strain>
        <tissue evidence="14">Whole Body</tissue>
    </source>
</reference>
<proteinExistence type="predicted"/>
<evidence type="ECO:0000256" key="10">
    <source>
        <dbReference type="SAM" id="MobiDB-lite"/>
    </source>
</evidence>
<evidence type="ECO:0000256" key="2">
    <source>
        <dbReference type="ARBA" id="ARBA00022679"/>
    </source>
</evidence>
<keyword evidence="8" id="KW-0863">Zinc-finger</keyword>
<feature type="region of interest" description="Disordered" evidence="10">
    <location>
        <begin position="2427"/>
        <end position="2451"/>
    </location>
</feature>
<dbReference type="InterPro" id="IPR001878">
    <property type="entry name" value="Znf_CCHC"/>
</dbReference>
<evidence type="ECO:0000259" key="12">
    <source>
        <dbReference type="PROSITE" id="PS50878"/>
    </source>
</evidence>
<dbReference type="Gene3D" id="2.40.70.10">
    <property type="entry name" value="Acid Proteases"/>
    <property type="match status" value="1"/>
</dbReference>
<dbReference type="Gene3D" id="3.30.420.10">
    <property type="entry name" value="Ribonuclease H-like superfamily/Ribonuclease H"/>
    <property type="match status" value="3"/>
</dbReference>
<dbReference type="InterPro" id="IPR036397">
    <property type="entry name" value="RNaseH_sf"/>
</dbReference>
<feature type="domain" description="Reverse transcriptase" evidence="12">
    <location>
        <begin position="2808"/>
        <end position="2987"/>
    </location>
</feature>
<dbReference type="Pfam" id="PF00078">
    <property type="entry name" value="RVT_1"/>
    <property type="match status" value="2"/>
</dbReference>
<feature type="compositionally biased region" description="Polar residues" evidence="10">
    <location>
        <begin position="3200"/>
        <end position="3213"/>
    </location>
</feature>
<evidence type="ECO:0000313" key="14">
    <source>
        <dbReference type="EMBL" id="UYV74353.1"/>
    </source>
</evidence>
<keyword evidence="8" id="KW-0479">Metal-binding</keyword>
<dbReference type="InterPro" id="IPR036875">
    <property type="entry name" value="Znf_CCHC_sf"/>
</dbReference>
<dbReference type="Pfam" id="PF17921">
    <property type="entry name" value="Integrase_H2C2"/>
    <property type="match status" value="3"/>
</dbReference>
<dbReference type="InterPro" id="IPR000477">
    <property type="entry name" value="RT_dom"/>
</dbReference>
<feature type="region of interest" description="Disordered" evidence="10">
    <location>
        <begin position="2510"/>
        <end position="2544"/>
    </location>
</feature>
<dbReference type="InterPro" id="IPR021109">
    <property type="entry name" value="Peptidase_aspartic_dom_sf"/>
</dbReference>
<dbReference type="Pfam" id="PF00665">
    <property type="entry name" value="rve"/>
    <property type="match status" value="2"/>
</dbReference>
<dbReference type="EMBL" id="CP092873">
    <property type="protein sequence ID" value="UYV74353.1"/>
    <property type="molecule type" value="Genomic_DNA"/>
</dbReference>
<evidence type="ECO:0000259" key="11">
    <source>
        <dbReference type="PROSITE" id="PS50158"/>
    </source>
</evidence>
<feature type="compositionally biased region" description="Polar residues" evidence="10">
    <location>
        <begin position="1006"/>
        <end position="1024"/>
    </location>
</feature>
<evidence type="ECO:0000256" key="3">
    <source>
        <dbReference type="ARBA" id="ARBA00022695"/>
    </source>
</evidence>
<dbReference type="Proteomes" id="UP001235939">
    <property type="component" value="Chromosome 11"/>
</dbReference>
<dbReference type="InterPro" id="IPR043502">
    <property type="entry name" value="DNA/RNA_pol_sf"/>
</dbReference>
<dbReference type="InterPro" id="IPR041588">
    <property type="entry name" value="Integrase_H2C2"/>
</dbReference>
<feature type="compositionally biased region" description="Polar residues" evidence="10">
    <location>
        <begin position="211"/>
        <end position="241"/>
    </location>
</feature>
<feature type="domain" description="CCHC-type" evidence="11">
    <location>
        <begin position="1039"/>
        <end position="1054"/>
    </location>
</feature>
<gene>
    <name evidence="14" type="ORF">LAZ67_11003196</name>
</gene>
<keyword evidence="4" id="KW-0540">Nuclease</keyword>
<evidence type="ECO:0000256" key="1">
    <source>
        <dbReference type="ARBA" id="ARBA00012493"/>
    </source>
</evidence>
<dbReference type="CDD" id="cd09274">
    <property type="entry name" value="RNase_HI_RT_Ty3"/>
    <property type="match status" value="3"/>
</dbReference>
<keyword evidence="3" id="KW-0548">Nucleotidyltransferase</keyword>
<evidence type="ECO:0000313" key="15">
    <source>
        <dbReference type="Proteomes" id="UP001235939"/>
    </source>
</evidence>
<evidence type="ECO:0000256" key="7">
    <source>
        <dbReference type="ARBA" id="ARBA00022918"/>
    </source>
</evidence>
<dbReference type="PROSITE" id="PS50158">
    <property type="entry name" value="ZF_CCHC"/>
    <property type="match status" value="2"/>
</dbReference>
<dbReference type="SUPFAM" id="SSF56672">
    <property type="entry name" value="DNA/RNA polymerases"/>
    <property type="match status" value="3"/>
</dbReference>
<organism evidence="14 15">
    <name type="scientific">Cordylochernes scorpioides</name>
    <dbReference type="NCBI Taxonomy" id="51811"/>
    <lineage>
        <taxon>Eukaryota</taxon>
        <taxon>Metazoa</taxon>
        <taxon>Ecdysozoa</taxon>
        <taxon>Arthropoda</taxon>
        <taxon>Chelicerata</taxon>
        <taxon>Arachnida</taxon>
        <taxon>Pseudoscorpiones</taxon>
        <taxon>Cheliferoidea</taxon>
        <taxon>Chernetidae</taxon>
        <taxon>Cordylochernes</taxon>
    </lineage>
</organism>
<evidence type="ECO:0000256" key="8">
    <source>
        <dbReference type="PROSITE-ProRule" id="PRU00047"/>
    </source>
</evidence>
<dbReference type="Gene3D" id="3.10.10.10">
    <property type="entry name" value="HIV Type 1 Reverse Transcriptase, subunit A, domain 1"/>
    <property type="match status" value="2"/>
</dbReference>
<feature type="compositionally biased region" description="Polar residues" evidence="10">
    <location>
        <begin position="1729"/>
        <end position="1743"/>
    </location>
</feature>
<accession>A0ABY6L353</accession>
<dbReference type="InterPro" id="IPR041373">
    <property type="entry name" value="RT_RNaseH"/>
</dbReference>
<feature type="region of interest" description="Disordered" evidence="10">
    <location>
        <begin position="1723"/>
        <end position="1743"/>
    </location>
</feature>
<dbReference type="InterPro" id="IPR050951">
    <property type="entry name" value="Retrovirus_Pol_polyprotein"/>
</dbReference>
<sequence length="3586" mass="412991">MTEDGNMQRMTEAEDEYFADALTNMQPHCDELVSRLTDAIRGIAVPRVEEALISPFDGSYAANNFIQQLERTSEGPQDDATLQARLRALLKGEPLSLYNELNLASLPYSQAKQTLIDLYPGKSEVTFTKFLTFKLTNQIQLGEYYRQKITMGLQLGLTNPIIVEALTEGLQASDQRLMRAIAPKTLTEWYSTMTRIKGTSSLPTPSEPFQGVSNTSAFHRDTGTPSRGRNYNPFSTNNTPRYPSGARRPPSPCKYCQGDHWNNECSMNRRPYRQQAYHGQPTAHYFPPEQNGAHNLPMPAPRTNSDKIIALRPYRTSLSDQREIQEQGIAGILKQQHPDGTLHPVQYYSRALRPHEKNYTITELECLAVIDSVEKFRIYLAGVRFTIFTDHHALQWLKTIKNPTGRLFRWSLKMSAYEYDIKYIKGKTQYEADLLSRNPLCGFLTTTQIIEKQPQLPPSTLIKTNIDGLHTIKRKGIVKIIVPPSLQHTPINKVHLEYNHPGVSQMIRLISTQYTWCGMTKSIVKYNRSCPTCQLIKKPKGPLYGRLERPPIALQPFDMLSIDTISGFSKYGNSKSYLHVIVDHLSRYTWTFPSKSANIITYIQCLKKVLQCGRPKRLLSDRAPAFTSPKFRRFLIKNGIQPPLTTANNPQANGLCERLNATLTGKLRLLNLENPGTSWTKLIKILSNKLLFYSIQTTCHLHYCDILVEMLDHPFAAQAIRRSRRIQGLNPLEYSKMQQEGRETPQGEYHFKYIRNPSVFSGEPGQSSEKWLKEYHRVARYNCWDSSMCLANVYFFLSGTAKVWFENVEEKITSWELFETMLSQAFGHYSSEKDQLLEKLKARAQRKEESSEAYIQDVLYLCRQINPNMNENEKVAHLVKGVSEEIYRAIVTFEIATTEEFIRWCRKIELSQKKRVNTRIVFDRLPNAAAINPAESESMEDLIRRIVREEIHHALNPEPATLKPSSLDLIIREEVERNLSAISQPVQRPMPRQQYSNRPQIFKQTPRQQFLNQSTPAPNQTPPQRRTDEWRTHENVPICFHCGRPGHVARYCRDRRRVFEEARVKRPTYSNNYNTWFNQNAEEVEFVDRRFRNPSPYPGRGRSPSRRNATPHHIILGLDFFRATSAVIDCGKGEIHLKESVNDGLEDLPTHALEDCFIPARSIKKITVINEDIRGGKDLMIEGSKDLILKKELVIPSSIINFHHGRGEIWVTNGTSQNQIIPAGMLVGNLRKIGCSGIYSVDTAEDDKTQSNIKSEDRRQQILSLVDERLDKEQKSMIVECLEKYSEVFDFERKSFSTTSNVKHKIDTSDSRPIKQRPYRVSPVERRAIQSEVDKMIKMGIVQPSESPWSSPVVLVKKKDGSWRFCVDYRKLNKVTKKDVYPLPRNDDVLDSLTGAKFFSSMDLRTGYWQIEIDEEDREKTAFITPDGLYEFRVMPFGLCNAPATFERMMDKLLAGLKWTICLCYLDDIIVYATTFKEHIERLGKVLRCIQQAGLCINHEKCRFGSREIKVLGHLVTESGIRPDPDKIEAITNFPTPKTAHEVRSFMGLCSYYRRFVKDFANKAKPLHDLLRNNVKFFWSNEQEQSFQILKSALTTDPVLGHFKEDAETLVHTDASGYGVGAVLTQLVEGKEKPIAYASRTLNAAERNYSTTERECLAVVWAIYKFRPYLFGKHFTVVSDHHSLCWLANVKDPSGRLARWALRLQEFDISIVYKNGKRHQDADCLSRSPLPQSNEDNIPELSSITDIGKEQRSDVQTKKIIQEIDSKSESGYKIIDGILYRKNYDPMGKPWLLVVPKQMRVDILSEAHDAPMAGHLGFAKTYDRIRRKYFWPGLHRSVRQYVAHCRECQRRKGSTERPPGQLVPIPPVARPFQKIGIDLLGRFPTSNDGNKWTVVATDYLTRYAMTKAIPNGSSEEVGKFLVEDVILKHGAPRELISDRGRTFISHTIREINNLCGTAHRFTSAYHPQTNGLTERLNKTLGDMLSMYVDVDQRNWDSVLPYVTFAYNTAKQETTGFSPFYLVHGRDVETPLDTILTYREEANLEDYVESLVTNAEDARQLARLNILKAQEKDKSRYDKSHRPVQYCAEDLVWVYTPVLYLYFFLSLKLINYYYFILPKRLVTFIIVTSGGDKLDHPFAAQAIRRSRRIQGLNPLEYSKMQHEGRETPQGEYHFKHIRNPSIFSGKPGQSSEKWLKEYHRVARFNCWDSFMCLANVYFFLSGTAKVWFENVEEQITSWELFETMLSQAFGHHASEKDQVLEKLKARAQGKGESSEAYIQDVLYLCRQINPNINENEKVAHLVKGVSEEIYRAIVTFEIATTEEFIRWCRKIELSQKKRVNTRIVFDRLPNAAAINPAESESMEDLIRRIVREEIYHAFNPEPATLKPSSLDLIIREEVERNLSAISQPVQRSMPRQQYSNRPQIFKQTPRQQFLNQRPPVPNQTSPQRRTDEWRTHENVPICFHCGRPGHVARYCRDRRRVFEEARVRRPTYSNNYNTWFNQNAEEVEFADRRFRNPSPYPGRGRSPSRRNATPSPSRRSKKGPVLRVANRKHIETLGRCNLKVSIEELEIYFTFVVFSECSHHIILGLDFFRATSAVIDCGRGEIHLKESVNDGLEEDLPTHALEDCFVPARSIKKITVINEDIRGGKDLMIEGSKDLILKKELVIPSSIINFHHGRGEIWVTNGTSQNQIIPAGMLVGYLRKIGSSGIYSVDTAEDDKTQSNIKNEDRRQQILSLVDERLNEEQKSMIAECLEKYSEVFDFDRKSFSTTSNVKHKIDTSDSRPIKQRPYRVSPVERRAIQSEVDKMRKMGIVQPSESPWSSPVVLVKKKDGSWRFCVDYRKLNKVTKKDVFPLPRNDDVLDSLTGAKFFSSMDLRTGYWQIEIDEEDREKTAFITPDGLYEFRVMPFGLCNAPATFERMMDKLLAGLKWTIRLCYLDDIIVYATSFKEHIERLGKVLRCIQQAGLCINHEKCRFGSREIKVLGHLVTESGIRPDPDKIEAITNFPTPKTTTEVRSFMGLCSYYRRFVKDFANKAKPLHDLLRYTVKFFWSNEQEQSFQILKSALTTDPVLGHFKEDAETLVHTDASGYGVGAVLTQLVEGKEKPIAYASRTLNAAERNYSTTERECLAVVWAIYKFRPYLFGKHFTVVSDHHSLCWLANVKDPSGRLARWALRLQEFDISIVYKNGKRHQDADCLSRSPLPQSNEDNIPELSSITDIRKEQRSDVQTKKIIQEIDSKSESGYKIIDGILYRKNYDPMGKPWLLVVPKQIRVDILREAHDAPMAGHLGFAKTYDRVRRKYFWPGLHRSVRQYVAHCRECQRRKGSTERPPGQLVPIPPVSRPFKKIGIDLLGRFPTSNDGNKWTVVATDYLTRYAMTKAIPNGSSEEVGKFIVEDVILKHGAPRELISDRGRTFISHTIRDINNLCGTAHRFTSAYHPQTNGLTERLNKTLGDMLSMYVDVDQRNWDSVLPYVTFAYNTAKQETTGFSPFYLVHGRDVETPLDTILTYREEANLEDYVESLVTNAEDARQLARLNILKAQEKDKSRYDKSHRPVQYRTEDLVWVYTPVRKQGLSEKLLKRYFGPYK</sequence>
<evidence type="ECO:0000256" key="5">
    <source>
        <dbReference type="ARBA" id="ARBA00022759"/>
    </source>
</evidence>
<dbReference type="SMART" id="SM00343">
    <property type="entry name" value="ZnF_C2HC"/>
    <property type="match status" value="2"/>
</dbReference>
<keyword evidence="5" id="KW-0255">Endonuclease</keyword>
<evidence type="ECO:0000259" key="13">
    <source>
        <dbReference type="PROSITE" id="PS50994"/>
    </source>
</evidence>
<feature type="region of interest" description="Disordered" evidence="10">
    <location>
        <begin position="200"/>
        <end position="250"/>
    </location>
</feature>
<keyword evidence="15" id="KW-1185">Reference proteome</keyword>
<dbReference type="InterPro" id="IPR012337">
    <property type="entry name" value="RNaseH-like_sf"/>
</dbReference>
<evidence type="ECO:0000256" key="6">
    <source>
        <dbReference type="ARBA" id="ARBA00022801"/>
    </source>
</evidence>
<evidence type="ECO:0000256" key="9">
    <source>
        <dbReference type="SAM" id="Coils"/>
    </source>
</evidence>